<dbReference type="EMBL" id="VLNY01000005">
    <property type="protein sequence ID" value="KAA0022589.1"/>
    <property type="molecule type" value="Genomic_DNA"/>
</dbReference>
<dbReference type="Pfam" id="PF03641">
    <property type="entry name" value="Lysine_decarbox"/>
    <property type="match status" value="1"/>
</dbReference>
<dbReference type="InterPro" id="IPR005269">
    <property type="entry name" value="LOG"/>
</dbReference>
<comment type="catalytic activity">
    <reaction evidence="2">
        <text>9-ribosyl-trans-zeatin 5'-phosphate + H2O = trans-zeatin + D-ribose 5-phosphate</text>
        <dbReference type="Rhea" id="RHEA:48564"/>
        <dbReference type="ChEBI" id="CHEBI:15377"/>
        <dbReference type="ChEBI" id="CHEBI:16522"/>
        <dbReference type="ChEBI" id="CHEBI:78346"/>
        <dbReference type="ChEBI" id="CHEBI:87947"/>
        <dbReference type="EC" id="3.2.2.n1"/>
    </reaction>
</comment>
<evidence type="ECO:0000313" key="4">
    <source>
        <dbReference type="Proteomes" id="UP000322244"/>
    </source>
</evidence>
<evidence type="ECO:0000256" key="1">
    <source>
        <dbReference type="ARBA" id="ARBA00006763"/>
    </source>
</evidence>
<dbReference type="RefSeq" id="WP_149430644.1">
    <property type="nucleotide sequence ID" value="NZ_VLNY01000005.1"/>
</dbReference>
<comment type="catalytic activity">
    <reaction evidence="2">
        <text>N(6)-(dimethylallyl)adenosine 5'-phosphate + H2O = N(6)-dimethylallyladenine + D-ribose 5-phosphate</text>
        <dbReference type="Rhea" id="RHEA:48560"/>
        <dbReference type="ChEBI" id="CHEBI:15377"/>
        <dbReference type="ChEBI" id="CHEBI:17660"/>
        <dbReference type="ChEBI" id="CHEBI:57526"/>
        <dbReference type="ChEBI" id="CHEBI:78346"/>
        <dbReference type="EC" id="3.2.2.n1"/>
    </reaction>
</comment>
<dbReference type="GO" id="GO:0009691">
    <property type="term" value="P:cytokinin biosynthetic process"/>
    <property type="evidence" value="ECO:0007669"/>
    <property type="project" value="UniProtKB-UniRule"/>
</dbReference>
<dbReference type="OrthoDB" id="9801098at2"/>
<dbReference type="Gene3D" id="3.40.50.450">
    <property type="match status" value="1"/>
</dbReference>
<evidence type="ECO:0000256" key="2">
    <source>
        <dbReference type="RuleBase" id="RU363015"/>
    </source>
</evidence>
<dbReference type="PANTHER" id="PTHR31223">
    <property type="entry name" value="LOG FAMILY PROTEIN YJL055W"/>
    <property type="match status" value="1"/>
</dbReference>
<keyword evidence="2" id="KW-0203">Cytokinin biosynthesis</keyword>
<dbReference type="AlphaFoldDB" id="A0A5A7SBB3"/>
<dbReference type="NCBIfam" id="TIGR00730">
    <property type="entry name" value="Rossman fold protein, TIGR00730 family"/>
    <property type="match status" value="1"/>
</dbReference>
<comment type="similarity">
    <text evidence="1 2">Belongs to the LOG family.</text>
</comment>
<keyword evidence="4" id="KW-1185">Reference proteome</keyword>
<sequence>MVTQFSVCVYCASATGDPELLDLAAAVGEEIGRRGWQLVSGGGNVSMMGAVASAARAAGAHTVGVIPKALVHKEVADVDADELIVTDTMRERKQIMEDRADAFLTLPGGIGTLEELFEAWTAGSLGMHSKPLVLLDRGDHYRGLLDWLDELHTRGFVADRAIERLIVTTGVTEALDACAEPVESSTKIERGAQ</sequence>
<dbReference type="GO" id="GO:0005829">
    <property type="term" value="C:cytosol"/>
    <property type="evidence" value="ECO:0007669"/>
    <property type="project" value="TreeGrafter"/>
</dbReference>
<accession>A0A5A7SBB3</accession>
<gene>
    <name evidence="3" type="ORF">FOY51_12915</name>
</gene>
<evidence type="ECO:0000313" key="3">
    <source>
        <dbReference type="EMBL" id="KAA0022589.1"/>
    </source>
</evidence>
<dbReference type="Proteomes" id="UP000322244">
    <property type="component" value="Unassembled WGS sequence"/>
</dbReference>
<reference evidence="3 4" key="1">
    <citation type="submission" date="2019-07" db="EMBL/GenBank/DDBJ databases">
        <title>Rhodococcus cavernicolus sp. nov., isolated from a cave.</title>
        <authorList>
            <person name="Lee S.D."/>
        </authorList>
    </citation>
    <scope>NUCLEOTIDE SEQUENCE [LARGE SCALE GENOMIC DNA]</scope>
    <source>
        <strain evidence="3 4">C1-24</strain>
    </source>
</reference>
<dbReference type="InterPro" id="IPR031100">
    <property type="entry name" value="LOG_fam"/>
</dbReference>
<dbReference type="EC" id="3.2.2.n1" evidence="2"/>
<dbReference type="GO" id="GO:0102682">
    <property type="term" value="F:cytokinin riboside 5'-monophosphate phosphoribohydrolase activity"/>
    <property type="evidence" value="ECO:0007669"/>
    <property type="project" value="RHEA"/>
</dbReference>
<name>A0A5A7SBB3_9NOCA</name>
<dbReference type="PANTHER" id="PTHR31223:SF70">
    <property type="entry name" value="LOG FAMILY PROTEIN YJL055W"/>
    <property type="match status" value="1"/>
</dbReference>
<proteinExistence type="inferred from homology"/>
<keyword evidence="2" id="KW-0378">Hydrolase</keyword>
<dbReference type="SUPFAM" id="SSF102405">
    <property type="entry name" value="MCP/YpsA-like"/>
    <property type="match status" value="1"/>
</dbReference>
<comment type="caution">
    <text evidence="3">The sequence shown here is derived from an EMBL/GenBank/DDBJ whole genome shotgun (WGS) entry which is preliminary data.</text>
</comment>
<protein>
    <recommendedName>
        <fullName evidence="2">Cytokinin riboside 5'-monophosphate phosphoribohydrolase</fullName>
        <ecNumber evidence="2">3.2.2.n1</ecNumber>
    </recommendedName>
</protein>
<organism evidence="3 4">
    <name type="scientific">Antrihabitans cavernicola</name>
    <dbReference type="NCBI Taxonomy" id="2495913"/>
    <lineage>
        <taxon>Bacteria</taxon>
        <taxon>Bacillati</taxon>
        <taxon>Actinomycetota</taxon>
        <taxon>Actinomycetes</taxon>
        <taxon>Mycobacteriales</taxon>
        <taxon>Nocardiaceae</taxon>
        <taxon>Antrihabitans</taxon>
    </lineage>
</organism>